<dbReference type="CDD" id="cd11029">
    <property type="entry name" value="CYP107-like"/>
    <property type="match status" value="1"/>
</dbReference>
<evidence type="ECO:0000313" key="2">
    <source>
        <dbReference type="EMBL" id="GAA2348436.1"/>
    </source>
</evidence>
<dbReference type="SUPFAM" id="SSF48264">
    <property type="entry name" value="Cytochrome P450"/>
    <property type="match status" value="1"/>
</dbReference>
<dbReference type="EMBL" id="BAAARV010000027">
    <property type="protein sequence ID" value="GAA2348436.1"/>
    <property type="molecule type" value="Genomic_DNA"/>
</dbReference>
<dbReference type="Proteomes" id="UP001501444">
    <property type="component" value="Unassembled WGS sequence"/>
</dbReference>
<dbReference type="PANTHER" id="PTHR46696">
    <property type="entry name" value="P450, PUTATIVE (EUROFUNG)-RELATED"/>
    <property type="match status" value="1"/>
</dbReference>
<gene>
    <name evidence="2" type="ORF">GCM10010170_036910</name>
</gene>
<accession>A0ABN3GC53</accession>
<comment type="caution">
    <text evidence="2">The sequence shown here is derived from an EMBL/GenBank/DDBJ whole genome shotgun (WGS) entry which is preliminary data.</text>
</comment>
<evidence type="ECO:0000313" key="3">
    <source>
        <dbReference type="Proteomes" id="UP001501444"/>
    </source>
</evidence>
<dbReference type="PRINTS" id="PR00359">
    <property type="entry name" value="BP450"/>
</dbReference>
<comment type="similarity">
    <text evidence="1">Belongs to the cytochrome P450 family.</text>
</comment>
<sequence length="393" mass="42927">MTTAAMDALLADPHGFYGKLRAGGPAHQLALPDGSPVWLLTRYEDVRAALADPRLSLDKRNSGGGWAGFSLPPRLDANLLNMDAPDHTRIRRLVAPAFTPRRVEALRPRVQRTANDLLDRLAADTEADLVSGYATPLSIATICDMLGLPDADVDQMRVWTNTLMSPPPDDPKAPARSVMAIEQFLVELIRRKRAEPTDDLLTAMITAHDADDHLSEEELTSLAFLTIFAGYENSINLIGNCVLALLRHPHLLDDVRDDADLRRAAIDETLRHEPAAQLSIRRFALEDLAYGPVTIPKGATVLLSLAAANRDPSVVDDPDAFRLRRPSAPHLGLGHGPHHCLGAALAILEADVAVGELLRRHPRLTLAEPSDGPAWRRSFRSRSLSTLRVTLKG</sequence>
<dbReference type="InterPro" id="IPR002397">
    <property type="entry name" value="Cyt_P450_B"/>
</dbReference>
<protein>
    <submittedName>
        <fullName evidence="2">Cytochrome P450</fullName>
    </submittedName>
</protein>
<reference evidence="2 3" key="1">
    <citation type="journal article" date="2019" name="Int. J. Syst. Evol. Microbiol.">
        <title>The Global Catalogue of Microorganisms (GCM) 10K type strain sequencing project: providing services to taxonomists for standard genome sequencing and annotation.</title>
        <authorList>
            <consortium name="The Broad Institute Genomics Platform"/>
            <consortium name="The Broad Institute Genome Sequencing Center for Infectious Disease"/>
            <person name="Wu L."/>
            <person name="Ma J."/>
        </authorList>
    </citation>
    <scope>NUCLEOTIDE SEQUENCE [LARGE SCALE GENOMIC DNA]</scope>
    <source>
        <strain evidence="2 3">JCM 3272</strain>
    </source>
</reference>
<keyword evidence="3" id="KW-1185">Reference proteome</keyword>
<organism evidence="2 3">
    <name type="scientific">Dactylosporangium salmoneum</name>
    <dbReference type="NCBI Taxonomy" id="53361"/>
    <lineage>
        <taxon>Bacteria</taxon>
        <taxon>Bacillati</taxon>
        <taxon>Actinomycetota</taxon>
        <taxon>Actinomycetes</taxon>
        <taxon>Micromonosporales</taxon>
        <taxon>Micromonosporaceae</taxon>
        <taxon>Dactylosporangium</taxon>
    </lineage>
</organism>
<dbReference type="InterPro" id="IPR036396">
    <property type="entry name" value="Cyt_P450_sf"/>
</dbReference>
<dbReference type="InterPro" id="IPR001128">
    <property type="entry name" value="Cyt_P450"/>
</dbReference>
<dbReference type="PANTHER" id="PTHR46696:SF1">
    <property type="entry name" value="CYTOCHROME P450 YJIB-RELATED"/>
    <property type="match status" value="1"/>
</dbReference>
<evidence type="ECO:0000256" key="1">
    <source>
        <dbReference type="ARBA" id="ARBA00010617"/>
    </source>
</evidence>
<dbReference type="RefSeq" id="WP_344613648.1">
    <property type="nucleotide sequence ID" value="NZ_BAAARV010000027.1"/>
</dbReference>
<proteinExistence type="inferred from homology"/>
<dbReference type="Pfam" id="PF00067">
    <property type="entry name" value="p450"/>
    <property type="match status" value="1"/>
</dbReference>
<name>A0ABN3GC53_9ACTN</name>
<dbReference type="Gene3D" id="1.10.630.10">
    <property type="entry name" value="Cytochrome P450"/>
    <property type="match status" value="1"/>
</dbReference>